<dbReference type="InterPro" id="IPR056884">
    <property type="entry name" value="NPHP3-like_N"/>
</dbReference>
<protein>
    <submittedName>
        <fullName evidence="3">Small s protein</fullName>
    </submittedName>
</protein>
<name>A0AAE0KA39_9PEZI</name>
<keyword evidence="1" id="KW-0677">Repeat</keyword>
<evidence type="ECO:0000259" key="2">
    <source>
        <dbReference type="Pfam" id="PF24883"/>
    </source>
</evidence>
<gene>
    <name evidence="3" type="ORF">B0H63DRAFT_503556</name>
</gene>
<evidence type="ECO:0000313" key="3">
    <source>
        <dbReference type="EMBL" id="KAK3372352.1"/>
    </source>
</evidence>
<dbReference type="PANTHER" id="PTHR10039">
    <property type="entry name" value="AMELOGENIN"/>
    <property type="match status" value="1"/>
</dbReference>
<organism evidence="3 4">
    <name type="scientific">Podospora didyma</name>
    <dbReference type="NCBI Taxonomy" id="330526"/>
    <lineage>
        <taxon>Eukaryota</taxon>
        <taxon>Fungi</taxon>
        <taxon>Dikarya</taxon>
        <taxon>Ascomycota</taxon>
        <taxon>Pezizomycotina</taxon>
        <taxon>Sordariomycetes</taxon>
        <taxon>Sordariomycetidae</taxon>
        <taxon>Sordariales</taxon>
        <taxon>Podosporaceae</taxon>
        <taxon>Podospora</taxon>
    </lineage>
</organism>
<sequence length="739" mass="85328">MDPFTATSLAETIVQFVQFARSIYQQVREIQKSASSLTKKNEDMQWSAEELQQIFTHTAIGVGEVGPLASPHERAICELGQKCQELSTVVVHDVRAVARKGRSNVFDAAKGVLRRIRNMTEINTKIDKLDRVQAALFKHLHAHINDQQRGVTNAVVDLVEQNRELETSRTTGLEQFKTEIRSAISTITARPKIHTDDGFSSVLSDWGRRANQYKKEQPILGSLHFPEMLRRKDDILNRHSRTFIHTDEDINKSLEEWARPKELIKASFYFWYTGSPLQKLQDGLLRSLLFEILRQCPSSIPTVCQGRWNDSETFTSSPWDTHELRDTLKHLNLHSTMMRFCFFIDGLDEYGGPREAGENDDASPAQVMEIIETMQTLSKLKDIRLCISSRPWVVFENPFGRNTDRKLYVFVESRVDEADLQRLVSGIVENSHGVFLWVVPVVESLLRGLMNHDRPADLRQRLLHMPTTLTGYFERMLSSAEDIDQEQATQILQTSLCADWSLYVITYSFIGDEQLTQDECIWRQENAEIRLKVRCPDFLRVIYDGGPPKTAQDMAQHEVHFLHRTKLLRQRIKSPFDPYRYTFLSLLAQIKGAYLSPEEGTRNQEQILQTPKTELLAELQRSLDTQPDIGYLFDHGIGSFIHAVEKELLLYTQWPLLDNALRPVLTNRHFQKNYPCPAMVSLLLRYGADPNVFVPCRRETVWERYIDRMHIHKRGNALKNQKNDHIAIVLDLLRHKADP</sequence>
<dbReference type="AlphaFoldDB" id="A0AAE0KA39"/>
<comment type="caution">
    <text evidence="3">The sequence shown here is derived from an EMBL/GenBank/DDBJ whole genome shotgun (WGS) entry which is preliminary data.</text>
</comment>
<evidence type="ECO:0000313" key="4">
    <source>
        <dbReference type="Proteomes" id="UP001285441"/>
    </source>
</evidence>
<accession>A0AAE0KA39</accession>
<dbReference type="Proteomes" id="UP001285441">
    <property type="component" value="Unassembled WGS sequence"/>
</dbReference>
<dbReference type="EMBL" id="JAULSW010000008">
    <property type="protein sequence ID" value="KAK3372352.1"/>
    <property type="molecule type" value="Genomic_DNA"/>
</dbReference>
<reference evidence="3" key="1">
    <citation type="journal article" date="2023" name="Mol. Phylogenet. Evol.">
        <title>Genome-scale phylogeny and comparative genomics of the fungal order Sordariales.</title>
        <authorList>
            <person name="Hensen N."/>
            <person name="Bonometti L."/>
            <person name="Westerberg I."/>
            <person name="Brannstrom I.O."/>
            <person name="Guillou S."/>
            <person name="Cros-Aarteil S."/>
            <person name="Calhoun S."/>
            <person name="Haridas S."/>
            <person name="Kuo A."/>
            <person name="Mondo S."/>
            <person name="Pangilinan J."/>
            <person name="Riley R."/>
            <person name="LaButti K."/>
            <person name="Andreopoulos B."/>
            <person name="Lipzen A."/>
            <person name="Chen C."/>
            <person name="Yan M."/>
            <person name="Daum C."/>
            <person name="Ng V."/>
            <person name="Clum A."/>
            <person name="Steindorff A."/>
            <person name="Ohm R.A."/>
            <person name="Martin F."/>
            <person name="Silar P."/>
            <person name="Natvig D.O."/>
            <person name="Lalanne C."/>
            <person name="Gautier V."/>
            <person name="Ament-Velasquez S.L."/>
            <person name="Kruys A."/>
            <person name="Hutchinson M.I."/>
            <person name="Powell A.J."/>
            <person name="Barry K."/>
            <person name="Miller A.N."/>
            <person name="Grigoriev I.V."/>
            <person name="Debuchy R."/>
            <person name="Gladieux P."/>
            <person name="Hiltunen Thoren M."/>
            <person name="Johannesson H."/>
        </authorList>
    </citation>
    <scope>NUCLEOTIDE SEQUENCE</scope>
    <source>
        <strain evidence="3">CBS 232.78</strain>
    </source>
</reference>
<proteinExistence type="predicted"/>
<dbReference type="Pfam" id="PF24883">
    <property type="entry name" value="NPHP3_N"/>
    <property type="match status" value="1"/>
</dbReference>
<reference evidence="3" key="2">
    <citation type="submission" date="2023-06" db="EMBL/GenBank/DDBJ databases">
        <authorList>
            <consortium name="Lawrence Berkeley National Laboratory"/>
            <person name="Haridas S."/>
            <person name="Hensen N."/>
            <person name="Bonometti L."/>
            <person name="Westerberg I."/>
            <person name="Brannstrom I.O."/>
            <person name="Guillou S."/>
            <person name="Cros-Aarteil S."/>
            <person name="Calhoun S."/>
            <person name="Kuo A."/>
            <person name="Mondo S."/>
            <person name="Pangilinan J."/>
            <person name="Riley R."/>
            <person name="LaButti K."/>
            <person name="Andreopoulos B."/>
            <person name="Lipzen A."/>
            <person name="Chen C."/>
            <person name="Yanf M."/>
            <person name="Daum C."/>
            <person name="Ng V."/>
            <person name="Clum A."/>
            <person name="Steindorff A."/>
            <person name="Ohm R."/>
            <person name="Martin F."/>
            <person name="Silar P."/>
            <person name="Natvig D."/>
            <person name="Lalanne C."/>
            <person name="Gautier V."/>
            <person name="Ament-velasquez S.L."/>
            <person name="Kruys A."/>
            <person name="Hutchinson M.I."/>
            <person name="Powell A.J."/>
            <person name="Barry K."/>
            <person name="Miller A.N."/>
            <person name="Grigoriev I.V."/>
            <person name="Debuchy R."/>
            <person name="Gladieux P."/>
            <person name="Thoren M.H."/>
            <person name="Johannesson H."/>
        </authorList>
    </citation>
    <scope>NUCLEOTIDE SEQUENCE</scope>
    <source>
        <strain evidence="3">CBS 232.78</strain>
    </source>
</reference>
<evidence type="ECO:0000256" key="1">
    <source>
        <dbReference type="ARBA" id="ARBA00022737"/>
    </source>
</evidence>
<dbReference type="PANTHER" id="PTHR10039:SF5">
    <property type="entry name" value="NACHT DOMAIN-CONTAINING PROTEIN"/>
    <property type="match status" value="1"/>
</dbReference>
<keyword evidence="4" id="KW-1185">Reference proteome</keyword>
<feature type="domain" description="Nephrocystin 3-like N-terminal" evidence="2">
    <location>
        <begin position="266"/>
        <end position="390"/>
    </location>
</feature>